<dbReference type="EMBL" id="DRDR01000095">
    <property type="protein sequence ID" value="HDL60262.1"/>
    <property type="molecule type" value="Genomic_DNA"/>
</dbReference>
<sequence>MKEERLFNILIKFFSVLILLWAITMIFNFLFALALASQSDIPRFLPHILLVSVPVIFSVITAYLVLKGSAYAQRFSLYLAISYLLFAGASIISKSDIKFQERYET</sequence>
<feature type="transmembrane region" description="Helical" evidence="1">
    <location>
        <begin position="48"/>
        <end position="66"/>
    </location>
</feature>
<accession>A0A7V0LU12</accession>
<keyword evidence="1" id="KW-0812">Transmembrane</keyword>
<organism evidence="2">
    <name type="scientific">candidate division WOR-3 bacterium</name>
    <dbReference type="NCBI Taxonomy" id="2052148"/>
    <lineage>
        <taxon>Bacteria</taxon>
        <taxon>Bacteria division WOR-3</taxon>
    </lineage>
</organism>
<comment type="caution">
    <text evidence="2">The sequence shown here is derived from an EMBL/GenBank/DDBJ whole genome shotgun (WGS) entry which is preliminary data.</text>
</comment>
<keyword evidence="1" id="KW-0472">Membrane</keyword>
<keyword evidence="1" id="KW-1133">Transmembrane helix</keyword>
<gene>
    <name evidence="2" type="ORF">ENH14_02280</name>
</gene>
<evidence type="ECO:0000256" key="1">
    <source>
        <dbReference type="SAM" id="Phobius"/>
    </source>
</evidence>
<feature type="transmembrane region" description="Helical" evidence="1">
    <location>
        <begin position="6"/>
        <end position="36"/>
    </location>
</feature>
<protein>
    <submittedName>
        <fullName evidence="2">Uncharacterized protein</fullName>
    </submittedName>
</protein>
<name>A0A7V0LU12_UNCW3</name>
<reference evidence="2" key="1">
    <citation type="journal article" date="2020" name="mSystems">
        <title>Genome- and Community-Level Interaction Insights into Carbon Utilization and Element Cycling Functions of Hydrothermarchaeota in Hydrothermal Sediment.</title>
        <authorList>
            <person name="Zhou Z."/>
            <person name="Liu Y."/>
            <person name="Xu W."/>
            <person name="Pan J."/>
            <person name="Luo Z.H."/>
            <person name="Li M."/>
        </authorList>
    </citation>
    <scope>NUCLEOTIDE SEQUENCE [LARGE SCALE GENOMIC DNA]</scope>
    <source>
        <strain evidence="2">HyVt-28</strain>
    </source>
</reference>
<dbReference type="AlphaFoldDB" id="A0A7V0LU12"/>
<proteinExistence type="predicted"/>
<feature type="non-terminal residue" evidence="2">
    <location>
        <position position="105"/>
    </location>
</feature>
<evidence type="ECO:0000313" key="2">
    <source>
        <dbReference type="EMBL" id="HDL60262.1"/>
    </source>
</evidence>
<feature type="transmembrane region" description="Helical" evidence="1">
    <location>
        <begin position="72"/>
        <end position="92"/>
    </location>
</feature>
<dbReference type="Proteomes" id="UP000886381">
    <property type="component" value="Unassembled WGS sequence"/>
</dbReference>